<dbReference type="GO" id="GO:0006508">
    <property type="term" value="P:proteolysis"/>
    <property type="evidence" value="ECO:0007669"/>
    <property type="project" value="InterPro"/>
</dbReference>
<dbReference type="InterPro" id="IPR000073">
    <property type="entry name" value="AB_hydrolase_1"/>
</dbReference>
<keyword evidence="5" id="KW-1185">Reference proteome</keyword>
<feature type="domain" description="AB hydrolase-1" evidence="3">
    <location>
        <begin position="58"/>
        <end position="298"/>
    </location>
</feature>
<evidence type="ECO:0000259" key="3">
    <source>
        <dbReference type="Pfam" id="PF00561"/>
    </source>
</evidence>
<sequence length="317" mass="33773">MVIKVLIFLGLVLSGLILLTVWRAAQNEAAAEARFPPEGEMVMVDGIAVHAVVMGDGPNVVLIHGSSGNTRDMTFSLAPILAENFRVIVFDRPGLGYSDSFNSDGETIEEQALILQKAAAQLGAEKPIVAGQSYGGSVSLAWAVTRPDNISALVLIAPAAIPWETPLDGFNKLASTEAGNTLALPLITAFVPEWYVEQALDKVFAPQKAPAGYAQHFGPGLTMRRASMNANAKQRANLLDEVRALQPRYGEISVPTEVVHGTADTTVKFAWHAEQLVDQIPDAELIELPGIGHMPQVVAAPEVASAIDRAAERAGLR</sequence>
<dbReference type="InterPro" id="IPR002410">
    <property type="entry name" value="Peptidase_S33"/>
</dbReference>
<dbReference type="PRINTS" id="PR00793">
    <property type="entry name" value="PROAMNOPTASE"/>
</dbReference>
<dbReference type="InterPro" id="IPR029058">
    <property type="entry name" value="AB_hydrolase_fold"/>
</dbReference>
<reference evidence="5" key="1">
    <citation type="submission" date="2015-09" db="EMBL/GenBank/DDBJ databases">
        <authorList>
            <person name="Rodrigo-Torres L."/>
            <person name="Arahal D.R."/>
        </authorList>
    </citation>
    <scope>NUCLEOTIDE SEQUENCE [LARGE SCALE GENOMIC DNA]</scope>
    <source>
        <strain evidence="5">CECT 4293</strain>
    </source>
</reference>
<protein>
    <submittedName>
        <fullName evidence="4">2-hydroxy-6-oxononadienedioate/2-hydroxy-6-oxononatrienedioate hydrolase</fullName>
        <ecNumber evidence="4">3.7.1.14</ecNumber>
    </submittedName>
</protein>
<dbReference type="Pfam" id="PF00561">
    <property type="entry name" value="Abhydrolase_1"/>
    <property type="match status" value="1"/>
</dbReference>
<evidence type="ECO:0000313" key="5">
    <source>
        <dbReference type="Proteomes" id="UP000050786"/>
    </source>
</evidence>
<comment type="similarity">
    <text evidence="1">Belongs to the peptidase S33 family.</text>
</comment>
<dbReference type="PANTHER" id="PTHR43798">
    <property type="entry name" value="MONOACYLGLYCEROL LIPASE"/>
    <property type="match status" value="1"/>
</dbReference>
<dbReference type="InterPro" id="IPR050266">
    <property type="entry name" value="AB_hydrolase_sf"/>
</dbReference>
<proteinExistence type="inferred from homology"/>
<dbReference type="EC" id="3.7.1.14" evidence="4"/>
<dbReference type="SUPFAM" id="SSF53474">
    <property type="entry name" value="alpha/beta-Hydrolases"/>
    <property type="match status" value="1"/>
</dbReference>
<evidence type="ECO:0000256" key="1">
    <source>
        <dbReference type="ARBA" id="ARBA00010088"/>
    </source>
</evidence>
<dbReference type="Gene3D" id="3.40.50.1820">
    <property type="entry name" value="alpha/beta hydrolase"/>
    <property type="match status" value="1"/>
</dbReference>
<name>A0A0P1E3I5_9RHOB</name>
<dbReference type="EMBL" id="CYPS01000008">
    <property type="protein sequence ID" value="CUH41317.1"/>
    <property type="molecule type" value="Genomic_DNA"/>
</dbReference>
<dbReference type="AlphaFoldDB" id="A0A0P1E3I5"/>
<dbReference type="Proteomes" id="UP000050786">
    <property type="component" value="Unassembled WGS sequence"/>
</dbReference>
<accession>A0A0P1E3I5</accession>
<dbReference type="GO" id="GO:0008233">
    <property type="term" value="F:peptidase activity"/>
    <property type="evidence" value="ECO:0007669"/>
    <property type="project" value="InterPro"/>
</dbReference>
<evidence type="ECO:0000313" key="4">
    <source>
        <dbReference type="EMBL" id="CUH41317.1"/>
    </source>
</evidence>
<evidence type="ECO:0000256" key="2">
    <source>
        <dbReference type="ARBA" id="ARBA00022801"/>
    </source>
</evidence>
<dbReference type="PRINTS" id="PR00111">
    <property type="entry name" value="ABHYDROLASE"/>
</dbReference>
<keyword evidence="2 4" id="KW-0378">Hydrolase</keyword>
<gene>
    <name evidence="4" type="primary">mhpC_2</name>
    <name evidence="4" type="ORF">RUM4293_00185</name>
</gene>
<organism evidence="4 5">
    <name type="scientific">Ruegeria atlantica</name>
    <dbReference type="NCBI Taxonomy" id="81569"/>
    <lineage>
        <taxon>Bacteria</taxon>
        <taxon>Pseudomonadati</taxon>
        <taxon>Pseudomonadota</taxon>
        <taxon>Alphaproteobacteria</taxon>
        <taxon>Rhodobacterales</taxon>
        <taxon>Roseobacteraceae</taxon>
        <taxon>Ruegeria</taxon>
    </lineage>
</organism>